<dbReference type="Proteomes" id="UP000310314">
    <property type="component" value="Unassembled WGS sequence"/>
</dbReference>
<feature type="transmembrane region" description="Helical" evidence="1">
    <location>
        <begin position="199"/>
        <end position="218"/>
    </location>
</feature>
<organism evidence="2 3">
    <name type="scientific">Maribacter algarum</name>
    <name type="common">ex Zhang et al. 2020</name>
    <dbReference type="NCBI Taxonomy" id="2578118"/>
    <lineage>
        <taxon>Bacteria</taxon>
        <taxon>Pseudomonadati</taxon>
        <taxon>Bacteroidota</taxon>
        <taxon>Flavobacteriia</taxon>
        <taxon>Flavobacteriales</taxon>
        <taxon>Flavobacteriaceae</taxon>
        <taxon>Maribacter</taxon>
    </lineage>
</organism>
<name>A0A5S3PR23_9FLAO</name>
<dbReference type="EMBL" id="VATY01000002">
    <property type="protein sequence ID" value="TMM57197.1"/>
    <property type="molecule type" value="Genomic_DNA"/>
</dbReference>
<proteinExistence type="predicted"/>
<reference evidence="2 3" key="1">
    <citation type="submission" date="2019-05" db="EMBL/GenBank/DDBJ databases">
        <authorList>
            <person name="Zhang J.-Y."/>
            <person name="Feg X."/>
            <person name="Du Z.-J."/>
        </authorList>
    </citation>
    <scope>NUCLEOTIDE SEQUENCE [LARGE SCALE GENOMIC DNA]</scope>
    <source>
        <strain evidence="2 3">RZ26</strain>
    </source>
</reference>
<feature type="transmembrane region" description="Helical" evidence="1">
    <location>
        <begin position="92"/>
        <end position="113"/>
    </location>
</feature>
<evidence type="ECO:0000313" key="3">
    <source>
        <dbReference type="Proteomes" id="UP000310314"/>
    </source>
</evidence>
<feature type="transmembrane region" description="Helical" evidence="1">
    <location>
        <begin position="156"/>
        <end position="179"/>
    </location>
</feature>
<feature type="transmembrane region" description="Helical" evidence="1">
    <location>
        <begin position="61"/>
        <end position="80"/>
    </location>
</feature>
<dbReference type="AlphaFoldDB" id="A0A5S3PR23"/>
<keyword evidence="1" id="KW-0812">Transmembrane</keyword>
<keyword evidence="3" id="KW-1185">Reference proteome</keyword>
<accession>A0A5S3PR23</accession>
<protein>
    <submittedName>
        <fullName evidence="2">Uncharacterized protein</fullName>
    </submittedName>
</protein>
<gene>
    <name evidence="2" type="ORF">FEE95_11955</name>
</gene>
<keyword evidence="1" id="KW-0472">Membrane</keyword>
<dbReference type="OrthoDB" id="675847at2"/>
<feature type="transmembrane region" description="Helical" evidence="1">
    <location>
        <begin position="125"/>
        <end position="144"/>
    </location>
</feature>
<dbReference type="RefSeq" id="WP_138658179.1">
    <property type="nucleotide sequence ID" value="NZ_VATY01000002.1"/>
</dbReference>
<evidence type="ECO:0000313" key="2">
    <source>
        <dbReference type="EMBL" id="TMM57197.1"/>
    </source>
</evidence>
<comment type="caution">
    <text evidence="2">The sequence shown here is derived from an EMBL/GenBank/DDBJ whole genome shotgun (WGS) entry which is preliminary data.</text>
</comment>
<sequence>MQDVPFYVSLTFILTTILTLFLFIRATNPPKVIIFGLILWLALQCYLAYSGFYLEVSTQPFRFLLAAPPALLLILGVFFYKRGRAWIKTLSLKTLTLLHIVRVPVEIVLYWFFVYKMLPELMTFSGRNFDILAGITAPIIYYLVFWRKVLDKRGLLVWNIVCLCLLLSIIFNAILSVPIPIQQFAFNQPNVAILHFPLVWLPTFVVPVVLFSHFVAIYRLSVQKILK</sequence>
<feature type="transmembrane region" description="Helical" evidence="1">
    <location>
        <begin position="32"/>
        <end position="49"/>
    </location>
</feature>
<keyword evidence="1" id="KW-1133">Transmembrane helix</keyword>
<feature type="transmembrane region" description="Helical" evidence="1">
    <location>
        <begin position="6"/>
        <end position="25"/>
    </location>
</feature>
<evidence type="ECO:0000256" key="1">
    <source>
        <dbReference type="SAM" id="Phobius"/>
    </source>
</evidence>